<dbReference type="EMBL" id="CP116423">
    <property type="protein sequence ID" value="WCE71254.1"/>
    <property type="molecule type" value="Genomic_DNA"/>
</dbReference>
<evidence type="ECO:0000259" key="2">
    <source>
        <dbReference type="Pfam" id="PF04187"/>
    </source>
</evidence>
<protein>
    <submittedName>
        <fullName evidence="3">ChaN family lipoprotein</fullName>
    </submittedName>
</protein>
<feature type="domain" description="Haem-binding uptake Tiki superfamily ChaN" evidence="2">
    <location>
        <begin position="23"/>
        <end position="208"/>
    </location>
</feature>
<name>A0AAX3LRP6_9RHOB</name>
<organism evidence="3 4">
    <name type="scientific">Sulfitobacter faviae</name>
    <dbReference type="NCBI Taxonomy" id="1775881"/>
    <lineage>
        <taxon>Bacteria</taxon>
        <taxon>Pseudomonadati</taxon>
        <taxon>Pseudomonadota</taxon>
        <taxon>Alphaproteobacteria</taxon>
        <taxon>Rhodobacterales</taxon>
        <taxon>Roseobacteraceae</taxon>
        <taxon>Sulfitobacter</taxon>
    </lineage>
</organism>
<dbReference type="InterPro" id="IPR007314">
    <property type="entry name" value="Cofac_haem-bd_dom"/>
</dbReference>
<dbReference type="Proteomes" id="UP001210770">
    <property type="component" value="Chromosome"/>
</dbReference>
<sequence>MSAKRLCAALLLWSALPANADTPAEIVILGEVHDNPHAHLEQAAALKALRPTAVVFEMLTAEEAAKADADRNQIAQAWAASGWQRFDIYAPIFDALGDARIIGAAAPRAAVQRVYREGAAALFGSDAPRFGLDQTLPEDQQVARVELQFAAHCEAMPREMMGGMVAVQRYRDATFARAALDALKAYGPPVAVITGNGHARTDWGIPALIARAAPEVTTHAIGFVEAETAVPLDEIRLIPPAERDDPCNALIEN</sequence>
<keyword evidence="3" id="KW-0449">Lipoprotein</keyword>
<evidence type="ECO:0000313" key="4">
    <source>
        <dbReference type="Proteomes" id="UP001210770"/>
    </source>
</evidence>
<dbReference type="RefSeq" id="WP_271689407.1">
    <property type="nucleotide sequence ID" value="NZ_CP116423.1"/>
</dbReference>
<dbReference type="SUPFAM" id="SSF159501">
    <property type="entry name" value="EreA/ChaN-like"/>
    <property type="match status" value="1"/>
</dbReference>
<evidence type="ECO:0000256" key="1">
    <source>
        <dbReference type="SAM" id="SignalP"/>
    </source>
</evidence>
<dbReference type="Gene3D" id="3.40.50.11550">
    <property type="match status" value="2"/>
</dbReference>
<dbReference type="AlphaFoldDB" id="A0AAX3LRP6"/>
<dbReference type="Pfam" id="PF04187">
    <property type="entry name" value="Cofac_haem_bdg"/>
    <property type="match status" value="1"/>
</dbReference>
<dbReference type="CDD" id="cd14727">
    <property type="entry name" value="ChanN-like"/>
    <property type="match status" value="1"/>
</dbReference>
<feature type="signal peptide" evidence="1">
    <location>
        <begin position="1"/>
        <end position="20"/>
    </location>
</feature>
<evidence type="ECO:0000313" key="3">
    <source>
        <dbReference type="EMBL" id="WCE71254.1"/>
    </source>
</evidence>
<proteinExistence type="predicted"/>
<gene>
    <name evidence="3" type="ORF">PL336_05245</name>
</gene>
<reference evidence="3" key="1">
    <citation type="submission" date="2023-01" db="EMBL/GenBank/DDBJ databases">
        <title>Comparative genomic analysis of cold water coral derived Sulfitobacter faviae: insights into their metabolism and habitat adaptation.</title>
        <authorList>
            <person name="Guo Y."/>
            <person name="Lin S."/>
            <person name="Huang Z."/>
            <person name="Tang K."/>
            <person name="Wang X."/>
        </authorList>
    </citation>
    <scope>NUCLEOTIDE SEQUENCE</scope>
    <source>
        <strain evidence="3">SCSIO W_1865</strain>
    </source>
</reference>
<keyword evidence="1" id="KW-0732">Signal</keyword>
<feature type="chain" id="PRO_5043343220" evidence="1">
    <location>
        <begin position="21"/>
        <end position="253"/>
    </location>
</feature>
<accession>A0AAX3LRP6</accession>